<reference evidence="1 2" key="1">
    <citation type="journal article" date="2012" name="J. Biotechnol.">
        <title>Genome sequence of the plant growth promoting strain Bacillus amyloliquefaciens subsp. plantarum B9601-Y2 and expression of mersacidin and other secondary metabolites.</title>
        <authorList>
            <person name="He P."/>
            <person name="Hao K."/>
            <person name="Blom J."/>
            <person name="Ruckert C."/>
            <person name="Vater J."/>
            <person name="Mao Z."/>
            <person name="Wu Y."/>
            <person name="Hou M."/>
            <person name="He P."/>
            <person name="He Y."/>
            <person name="Borriss R."/>
        </authorList>
    </citation>
    <scope>NUCLEOTIDE SEQUENCE [LARGE SCALE GENOMIC DNA]</scope>
    <source>
        <strain evidence="1">Y2</strain>
    </source>
</reference>
<name>I2C641_BACAY</name>
<protein>
    <submittedName>
        <fullName evidence="1">Uncharacterized protein</fullName>
    </submittedName>
</protein>
<sequence>MLPQVTEANNKLQSRLFIRRLFLIYMGYIHHFICELFCGG</sequence>
<dbReference type="Proteomes" id="UP000002878">
    <property type="component" value="Chromosome"/>
</dbReference>
<organism evidence="1 2">
    <name type="scientific">Bacillus amyloliquefaciens (strain Y2)</name>
    <name type="common">Bacillus amyloliquefaciens subsp. plantarum (strain B9601-Y2)</name>
    <dbReference type="NCBI Taxonomy" id="1155777"/>
    <lineage>
        <taxon>Bacteria</taxon>
        <taxon>Bacillati</taxon>
        <taxon>Bacillota</taxon>
        <taxon>Bacilli</taxon>
        <taxon>Bacillales</taxon>
        <taxon>Bacillaceae</taxon>
        <taxon>Bacillus</taxon>
        <taxon>Bacillus amyloliquefaciens group</taxon>
    </lineage>
</organism>
<dbReference type="KEGG" id="bqy:MUS_2156"/>
<dbReference type="EMBL" id="CP003332">
    <property type="protein sequence ID" value="AFJ62115.1"/>
    <property type="molecule type" value="Genomic_DNA"/>
</dbReference>
<dbReference type="AlphaFoldDB" id="I2C641"/>
<evidence type="ECO:0000313" key="2">
    <source>
        <dbReference type="Proteomes" id="UP000002878"/>
    </source>
</evidence>
<dbReference type="HOGENOM" id="CLU_3284279_0_0_9"/>
<evidence type="ECO:0000313" key="1">
    <source>
        <dbReference type="EMBL" id="AFJ62115.1"/>
    </source>
</evidence>
<dbReference type="PATRIC" id="fig|1126211.3.peg.2070"/>
<accession>I2C641</accession>
<proteinExistence type="predicted"/>
<gene>
    <name evidence="1" type="ORF">MUS_2156</name>
</gene>